<feature type="transmembrane region" description="Helical" evidence="1">
    <location>
        <begin position="6"/>
        <end position="28"/>
    </location>
</feature>
<keyword evidence="1" id="KW-1133">Transmembrane helix</keyword>
<dbReference type="Proteomes" id="UP000092460">
    <property type="component" value="Unassembled WGS sequence"/>
</dbReference>
<organism evidence="2 3">
    <name type="scientific">Glossina palpalis gambiensis</name>
    <dbReference type="NCBI Taxonomy" id="67801"/>
    <lineage>
        <taxon>Eukaryota</taxon>
        <taxon>Metazoa</taxon>
        <taxon>Ecdysozoa</taxon>
        <taxon>Arthropoda</taxon>
        <taxon>Hexapoda</taxon>
        <taxon>Insecta</taxon>
        <taxon>Pterygota</taxon>
        <taxon>Neoptera</taxon>
        <taxon>Endopterygota</taxon>
        <taxon>Diptera</taxon>
        <taxon>Brachycera</taxon>
        <taxon>Muscomorpha</taxon>
        <taxon>Hippoboscoidea</taxon>
        <taxon>Glossinidae</taxon>
        <taxon>Glossina</taxon>
    </lineage>
</organism>
<feature type="transmembrane region" description="Helical" evidence="1">
    <location>
        <begin position="40"/>
        <end position="58"/>
    </location>
</feature>
<evidence type="ECO:0000256" key="1">
    <source>
        <dbReference type="SAM" id="Phobius"/>
    </source>
</evidence>
<dbReference type="EnsemblMetazoa" id="GPPI019096-RA">
    <property type="protein sequence ID" value="GPPI019096-PA"/>
    <property type="gene ID" value="GPPI019096"/>
</dbReference>
<accession>A0A1B0B505</accession>
<keyword evidence="1" id="KW-0472">Membrane</keyword>
<dbReference type="EMBL" id="JXJN01008579">
    <property type="status" value="NOT_ANNOTATED_CDS"/>
    <property type="molecule type" value="Genomic_DNA"/>
</dbReference>
<sequence length="175" mass="20730">MKTRLLGAFLVSLYYDLFHHFQIVLLLGQHEYLRKVKVSESFYGILRFIGLLTTYLAYQQQEQEEKYYCRWWCWWCGGVVVWWCGGGGDSAVYIGAYSNHMKRCDEDYTTSLSYRVLGGSRLRGRHFENIACASDCVLRDGGRSFFPPPFLLCRRFDLFCWQKHTHEHHDCFVFC</sequence>
<dbReference type="VEuPathDB" id="VectorBase:GPPI019096"/>
<reference evidence="3" key="1">
    <citation type="submission" date="2015-01" db="EMBL/GenBank/DDBJ databases">
        <authorList>
            <person name="Aksoy S."/>
            <person name="Warren W."/>
            <person name="Wilson R.K."/>
        </authorList>
    </citation>
    <scope>NUCLEOTIDE SEQUENCE [LARGE SCALE GENOMIC DNA]</scope>
    <source>
        <strain evidence="3">IAEA</strain>
    </source>
</reference>
<keyword evidence="1" id="KW-0812">Transmembrane</keyword>
<evidence type="ECO:0000313" key="2">
    <source>
        <dbReference type="EnsemblMetazoa" id="GPPI019096-PA"/>
    </source>
</evidence>
<proteinExistence type="predicted"/>
<evidence type="ECO:0000313" key="3">
    <source>
        <dbReference type="Proteomes" id="UP000092460"/>
    </source>
</evidence>
<reference evidence="2" key="2">
    <citation type="submission" date="2020-05" db="UniProtKB">
        <authorList>
            <consortium name="EnsemblMetazoa"/>
        </authorList>
    </citation>
    <scope>IDENTIFICATION</scope>
    <source>
        <strain evidence="2">IAEA</strain>
    </source>
</reference>
<name>A0A1B0B505_9MUSC</name>
<protein>
    <submittedName>
        <fullName evidence="2">Uncharacterized protein</fullName>
    </submittedName>
</protein>
<dbReference type="AlphaFoldDB" id="A0A1B0B505"/>
<keyword evidence="3" id="KW-1185">Reference proteome</keyword>